<accession>A0A543FFV5</accession>
<feature type="transmembrane region" description="Helical" evidence="6">
    <location>
        <begin position="262"/>
        <end position="288"/>
    </location>
</feature>
<evidence type="ECO:0000313" key="9">
    <source>
        <dbReference type="Proteomes" id="UP000316331"/>
    </source>
</evidence>
<dbReference type="AlphaFoldDB" id="A0A543FFV5"/>
<keyword evidence="2" id="KW-0813">Transport</keyword>
<feature type="transmembrane region" description="Helical" evidence="6">
    <location>
        <begin position="12"/>
        <end position="32"/>
    </location>
</feature>
<evidence type="ECO:0000256" key="3">
    <source>
        <dbReference type="ARBA" id="ARBA00022692"/>
    </source>
</evidence>
<evidence type="ECO:0000256" key="6">
    <source>
        <dbReference type="SAM" id="Phobius"/>
    </source>
</evidence>
<dbReference type="PANTHER" id="PTHR42718:SF9">
    <property type="entry name" value="MAJOR FACILITATOR SUPERFAMILY MULTIDRUG TRANSPORTER MFSC"/>
    <property type="match status" value="1"/>
</dbReference>
<sequence length="464" mass="48222">MIAPRRLTPALVYTALTSAIVSSLGMLLVPAISRDMNVDVSAAQWMLTVNLLVGAVTTPVMGRLSDGPHKKRLLLWSLTIISIGSVVAAVATDFAVFLIGRALQGLSYGIVPVTIALARRYLPADEVRNGISTLSVTVTAGLGLGYPLTGIFADVFSYRFAFWAAALFLLTTVLVVWKVVPDGPDERAPRTSFDLRGALLLGGGLAALLLVAGEGSRWGWGSPWTIGLLVVSLAILTAWALVELRTEHALVDLGVLRAGDALVANGTAIGLGAAMYACLSIASLIAQAPATTGYGIAMPLFWAGFVMLPLSVGSFAANRVVRVASARTPMRALLIPGAALVTASSLLLWLAHDELWEILLGMFGFGAGIGTTYAAMPALIARSVADRELGSAVSFNQVLRTVGGSFGSAMSGAILAAHLAPDGYPSSTGIGIALAVGAVGCTAVLTVLLAAHLMTRRERERSPH</sequence>
<feature type="domain" description="Major facilitator superfamily (MFS) profile" evidence="7">
    <location>
        <begin position="1"/>
        <end position="458"/>
    </location>
</feature>
<dbReference type="PANTHER" id="PTHR42718">
    <property type="entry name" value="MAJOR FACILITATOR SUPERFAMILY MULTIDRUG TRANSPORTER MFSC"/>
    <property type="match status" value="1"/>
</dbReference>
<dbReference type="InterPro" id="IPR036259">
    <property type="entry name" value="MFS_trans_sf"/>
</dbReference>
<comment type="caution">
    <text evidence="8">The sequence shown here is derived from an EMBL/GenBank/DDBJ whole genome shotgun (WGS) entry which is preliminary data.</text>
</comment>
<dbReference type="Pfam" id="PF07690">
    <property type="entry name" value="MFS_1"/>
    <property type="match status" value="1"/>
</dbReference>
<name>A0A543FFV5_9NOCA</name>
<feature type="transmembrane region" description="Helical" evidence="6">
    <location>
        <begin position="98"/>
        <end position="118"/>
    </location>
</feature>
<keyword evidence="3 6" id="KW-0812">Transmembrane</keyword>
<feature type="transmembrane region" description="Helical" evidence="6">
    <location>
        <begin position="401"/>
        <end position="420"/>
    </location>
</feature>
<dbReference type="RefSeq" id="WP_141810528.1">
    <property type="nucleotide sequence ID" value="NZ_VFPG01000001.1"/>
</dbReference>
<feature type="transmembrane region" description="Helical" evidence="6">
    <location>
        <begin position="130"/>
        <end position="148"/>
    </location>
</feature>
<keyword evidence="9" id="KW-1185">Reference proteome</keyword>
<feature type="transmembrane region" description="Helical" evidence="6">
    <location>
        <begin position="73"/>
        <end position="92"/>
    </location>
</feature>
<dbReference type="SUPFAM" id="SSF103473">
    <property type="entry name" value="MFS general substrate transporter"/>
    <property type="match status" value="2"/>
</dbReference>
<feature type="transmembrane region" description="Helical" evidence="6">
    <location>
        <begin position="44"/>
        <end position="61"/>
    </location>
</feature>
<feature type="transmembrane region" description="Helical" evidence="6">
    <location>
        <begin position="300"/>
        <end position="321"/>
    </location>
</feature>
<protein>
    <submittedName>
        <fullName evidence="8">MFS transporter</fullName>
    </submittedName>
</protein>
<dbReference type="InterPro" id="IPR011701">
    <property type="entry name" value="MFS"/>
</dbReference>
<evidence type="ECO:0000313" key="8">
    <source>
        <dbReference type="EMBL" id="TQM32651.1"/>
    </source>
</evidence>
<dbReference type="GO" id="GO:0022857">
    <property type="term" value="F:transmembrane transporter activity"/>
    <property type="evidence" value="ECO:0007669"/>
    <property type="project" value="InterPro"/>
</dbReference>
<evidence type="ECO:0000256" key="2">
    <source>
        <dbReference type="ARBA" id="ARBA00022448"/>
    </source>
</evidence>
<keyword evidence="4 6" id="KW-1133">Transmembrane helix</keyword>
<dbReference type="GO" id="GO:0005886">
    <property type="term" value="C:plasma membrane"/>
    <property type="evidence" value="ECO:0007669"/>
    <property type="project" value="UniProtKB-SubCell"/>
</dbReference>
<organism evidence="8 9">
    <name type="scientific">Nocardia bhagyanarayanae</name>
    <dbReference type="NCBI Taxonomy" id="1215925"/>
    <lineage>
        <taxon>Bacteria</taxon>
        <taxon>Bacillati</taxon>
        <taxon>Actinomycetota</taxon>
        <taxon>Actinomycetes</taxon>
        <taxon>Mycobacteriales</taxon>
        <taxon>Nocardiaceae</taxon>
        <taxon>Nocardia</taxon>
    </lineage>
</organism>
<feature type="transmembrane region" description="Helical" evidence="6">
    <location>
        <begin position="333"/>
        <end position="352"/>
    </location>
</feature>
<evidence type="ECO:0000256" key="4">
    <source>
        <dbReference type="ARBA" id="ARBA00022989"/>
    </source>
</evidence>
<comment type="subcellular location">
    <subcellularLocation>
        <location evidence="1">Cell membrane</location>
        <topology evidence="1">Multi-pass membrane protein</topology>
    </subcellularLocation>
</comment>
<evidence type="ECO:0000256" key="1">
    <source>
        <dbReference type="ARBA" id="ARBA00004651"/>
    </source>
</evidence>
<feature type="transmembrane region" description="Helical" evidence="6">
    <location>
        <begin position="160"/>
        <end position="181"/>
    </location>
</feature>
<proteinExistence type="predicted"/>
<feature type="transmembrane region" description="Helical" evidence="6">
    <location>
        <begin position="224"/>
        <end position="242"/>
    </location>
</feature>
<feature type="transmembrane region" description="Helical" evidence="6">
    <location>
        <begin position="193"/>
        <end position="212"/>
    </location>
</feature>
<gene>
    <name evidence="8" type="ORF">FB390_4344</name>
</gene>
<keyword evidence="5 6" id="KW-0472">Membrane</keyword>
<reference evidence="8 9" key="1">
    <citation type="submission" date="2019-06" db="EMBL/GenBank/DDBJ databases">
        <title>Sequencing the genomes of 1000 actinobacteria strains.</title>
        <authorList>
            <person name="Klenk H.-P."/>
        </authorList>
    </citation>
    <scope>NUCLEOTIDE SEQUENCE [LARGE SCALE GENOMIC DNA]</scope>
    <source>
        <strain evidence="8 9">DSM 103495</strain>
    </source>
</reference>
<dbReference type="OrthoDB" id="4484751at2"/>
<evidence type="ECO:0000256" key="5">
    <source>
        <dbReference type="ARBA" id="ARBA00023136"/>
    </source>
</evidence>
<dbReference type="InterPro" id="IPR020846">
    <property type="entry name" value="MFS_dom"/>
</dbReference>
<feature type="transmembrane region" description="Helical" evidence="6">
    <location>
        <begin position="358"/>
        <end position="380"/>
    </location>
</feature>
<dbReference type="EMBL" id="VFPG01000001">
    <property type="protein sequence ID" value="TQM32651.1"/>
    <property type="molecule type" value="Genomic_DNA"/>
</dbReference>
<dbReference type="Proteomes" id="UP000316331">
    <property type="component" value="Unassembled WGS sequence"/>
</dbReference>
<feature type="transmembrane region" description="Helical" evidence="6">
    <location>
        <begin position="432"/>
        <end position="454"/>
    </location>
</feature>
<dbReference type="PROSITE" id="PS50850">
    <property type="entry name" value="MFS"/>
    <property type="match status" value="1"/>
</dbReference>
<evidence type="ECO:0000259" key="7">
    <source>
        <dbReference type="PROSITE" id="PS50850"/>
    </source>
</evidence>
<dbReference type="Gene3D" id="1.20.1250.20">
    <property type="entry name" value="MFS general substrate transporter like domains"/>
    <property type="match status" value="2"/>
</dbReference>